<dbReference type="EMBL" id="MU003519">
    <property type="protein sequence ID" value="KAF2467612.1"/>
    <property type="molecule type" value="Genomic_DNA"/>
</dbReference>
<keyword evidence="2" id="KW-1185">Reference proteome</keyword>
<dbReference type="Proteomes" id="UP000799755">
    <property type="component" value="Unassembled WGS sequence"/>
</dbReference>
<proteinExistence type="predicted"/>
<organism evidence="1 2">
    <name type="scientific">Lindgomyces ingoldianus</name>
    <dbReference type="NCBI Taxonomy" id="673940"/>
    <lineage>
        <taxon>Eukaryota</taxon>
        <taxon>Fungi</taxon>
        <taxon>Dikarya</taxon>
        <taxon>Ascomycota</taxon>
        <taxon>Pezizomycotina</taxon>
        <taxon>Dothideomycetes</taxon>
        <taxon>Pleosporomycetidae</taxon>
        <taxon>Pleosporales</taxon>
        <taxon>Lindgomycetaceae</taxon>
        <taxon>Lindgomyces</taxon>
    </lineage>
</organism>
<gene>
    <name evidence="1" type="ORF">BDR25DRAFT_344727</name>
</gene>
<comment type="caution">
    <text evidence="1">The sequence shown here is derived from an EMBL/GenBank/DDBJ whole genome shotgun (WGS) entry which is preliminary data.</text>
</comment>
<protein>
    <submittedName>
        <fullName evidence="1">Uncharacterized protein</fullName>
    </submittedName>
</protein>
<reference evidence="1" key="1">
    <citation type="journal article" date="2020" name="Stud. Mycol.">
        <title>101 Dothideomycetes genomes: a test case for predicting lifestyles and emergence of pathogens.</title>
        <authorList>
            <person name="Haridas S."/>
            <person name="Albert R."/>
            <person name="Binder M."/>
            <person name="Bloem J."/>
            <person name="Labutti K."/>
            <person name="Salamov A."/>
            <person name="Andreopoulos B."/>
            <person name="Baker S."/>
            <person name="Barry K."/>
            <person name="Bills G."/>
            <person name="Bluhm B."/>
            <person name="Cannon C."/>
            <person name="Castanera R."/>
            <person name="Culley D."/>
            <person name="Daum C."/>
            <person name="Ezra D."/>
            <person name="Gonzalez J."/>
            <person name="Henrissat B."/>
            <person name="Kuo A."/>
            <person name="Liang C."/>
            <person name="Lipzen A."/>
            <person name="Lutzoni F."/>
            <person name="Magnuson J."/>
            <person name="Mondo S."/>
            <person name="Nolan M."/>
            <person name="Ohm R."/>
            <person name="Pangilinan J."/>
            <person name="Park H.-J."/>
            <person name="Ramirez L."/>
            <person name="Alfaro M."/>
            <person name="Sun H."/>
            <person name="Tritt A."/>
            <person name="Yoshinaga Y."/>
            <person name="Zwiers L.-H."/>
            <person name="Turgeon B."/>
            <person name="Goodwin S."/>
            <person name="Spatafora J."/>
            <person name="Crous P."/>
            <person name="Grigoriev I."/>
        </authorList>
    </citation>
    <scope>NUCLEOTIDE SEQUENCE</scope>
    <source>
        <strain evidence="1">ATCC 200398</strain>
    </source>
</reference>
<evidence type="ECO:0000313" key="2">
    <source>
        <dbReference type="Proteomes" id="UP000799755"/>
    </source>
</evidence>
<evidence type="ECO:0000313" key="1">
    <source>
        <dbReference type="EMBL" id="KAF2467612.1"/>
    </source>
</evidence>
<sequence>MATKNDSSSTTSPDDDSISITRISLDLDSKPRRSEKQVSSTPIAPLCLESKTPKTSCYSRLATYMSADPEKSSAIFRRFDRVNMRNLLILENEIAELEGKLERLEEQEFDGELEWKGQDMKFDGGVDEENNDAKDRVKEIRDVDLELREKIREYYEAMLRTSDMLSLSRPSKRAIHSTYQIMQNIAMSLDAHSTPNFQHLNPKNEHDLSVLARSRESDFLTQFFETRFPSFFQDRVPGCPTPVTHHKNLAFAVTLFVTILTALFLVGAVVGLFFVESTRARLAMLCSFTVAFAATIAAATNARRQDVFVATAGYAAVLVVFVSGNLVANPAPTTCNLSNSNSNPNSAALNTALAANSASLAAITITATPAATATIIRTETIAQSIQTVISTVITHVSTLPTPSASTAPKREGLSSFAKTGIGVGAAVGVVFCCLALGCGVGPWMKKRWAKADRRARVGSGRTKERNSPAVIRWGFGKVRADGRGTKAGAETAHEVRDGRAVWV</sequence>
<accession>A0ACB6QL65</accession>
<name>A0ACB6QL65_9PLEO</name>